<dbReference type="SUPFAM" id="SSF64518">
    <property type="entry name" value="Phase 1 flagellin"/>
    <property type="match status" value="1"/>
</dbReference>
<keyword evidence="2" id="KW-0969">Cilium</keyword>
<dbReference type="GO" id="GO:0005198">
    <property type="term" value="F:structural molecule activity"/>
    <property type="evidence" value="ECO:0007669"/>
    <property type="project" value="InterPro"/>
</dbReference>
<gene>
    <name evidence="2" type="ORF">DQK91_13600</name>
</gene>
<proteinExistence type="predicted"/>
<dbReference type="InterPro" id="IPR001029">
    <property type="entry name" value="Flagellin_N"/>
</dbReference>
<dbReference type="OrthoDB" id="5447284at2"/>
<keyword evidence="2" id="KW-0282">Flagellum</keyword>
<dbReference type="EMBL" id="QMIF01000009">
    <property type="protein sequence ID" value="TVM32742.1"/>
    <property type="molecule type" value="Genomic_DNA"/>
</dbReference>
<evidence type="ECO:0000313" key="2">
    <source>
        <dbReference type="EMBL" id="TVM32742.1"/>
    </source>
</evidence>
<dbReference type="AlphaFoldDB" id="A0A6P1ZED3"/>
<reference evidence="2 3" key="1">
    <citation type="submission" date="2018-06" db="EMBL/GenBank/DDBJ databases">
        <title>Complete genome of Desulfovibrio marinus P48SEP.</title>
        <authorList>
            <person name="Crispim J.S."/>
            <person name="Vidigal P.M.P."/>
            <person name="Silva L.C.F."/>
            <person name="Araujo L.C."/>
            <person name="Laguardia C.N."/>
            <person name="Dias R.S."/>
            <person name="Sousa M.P."/>
            <person name="Paula S.O."/>
            <person name="Silva C."/>
        </authorList>
    </citation>
    <scope>NUCLEOTIDE SEQUENCE [LARGE SCALE GENOMIC DNA]</scope>
    <source>
        <strain evidence="2 3">P48SEP</strain>
    </source>
</reference>
<dbReference type="Proteomes" id="UP000434052">
    <property type="component" value="Unassembled WGS sequence"/>
</dbReference>
<evidence type="ECO:0000313" key="3">
    <source>
        <dbReference type="Proteomes" id="UP000434052"/>
    </source>
</evidence>
<organism evidence="2 3">
    <name type="scientific">Oceanidesulfovibrio marinus</name>
    <dbReference type="NCBI Taxonomy" id="370038"/>
    <lineage>
        <taxon>Bacteria</taxon>
        <taxon>Pseudomonadati</taxon>
        <taxon>Thermodesulfobacteriota</taxon>
        <taxon>Desulfovibrionia</taxon>
        <taxon>Desulfovibrionales</taxon>
        <taxon>Desulfovibrionaceae</taxon>
        <taxon>Oceanidesulfovibrio</taxon>
    </lineage>
</organism>
<comment type="caution">
    <text evidence="2">The sequence shown here is derived from an EMBL/GenBank/DDBJ whole genome shotgun (WGS) entry which is preliminary data.</text>
</comment>
<accession>A0A6P1ZED3</accession>
<keyword evidence="2" id="KW-0966">Cell projection</keyword>
<name>A0A6P1ZED3_9BACT</name>
<protein>
    <submittedName>
        <fullName evidence="2">Flagellin</fullName>
    </submittedName>
</protein>
<feature type="domain" description="Flagellin N-terminal" evidence="1">
    <location>
        <begin position="56"/>
        <end position="149"/>
    </location>
</feature>
<evidence type="ECO:0000259" key="1">
    <source>
        <dbReference type="Pfam" id="PF00669"/>
    </source>
</evidence>
<dbReference type="Pfam" id="PF00669">
    <property type="entry name" value="Flagellin_N"/>
    <property type="match status" value="1"/>
</dbReference>
<dbReference type="Gene3D" id="1.20.1330.10">
    <property type="entry name" value="f41 fragment of flagellin, N-terminal domain"/>
    <property type="match status" value="1"/>
</dbReference>
<sequence length="278" mass="30083">MALNDFEKNFIYDISSRLLSQDLLTNAYFMNSQVGSSLRDMVLARQPVQPLTNPFDEAITGTLRGDAAAVRRNADNVTEAATMMGVAQSGTSQILDALSSMEDIIDKINSGELIASDPSVQADYDALRDQITGIYESTDYNGIYVLDSSQWGTEQINSSGQVYIQAFKDGGFNVSFHAVDDPVSGSSWSDLQGSSLATDLAGQTLLVDDFTSAITTIDDLYQSRESMLESQASSLENQATLLDQAVEARRQNTTSLSVENLLVDLILKDSGGLLDEQG</sequence>
<dbReference type="RefSeq" id="WP_144305924.1">
    <property type="nucleotide sequence ID" value="NZ_QMIF01000009.1"/>
</dbReference>